<name>A0A839K2Z1_9FIRM</name>
<sequence>MKENIQRQEDKAESGDIDCKYTVDVIIPTYHSDDKLDKLLIKLYQQTIKPNRVIILHTEEYQGQEQKIPDIEGSNIEIIPINKKEYDHGGTRKYGASLSDADIILFMTQDAVPADHLLIENLLEPYSDPMVAASYARQLPDEKADLLERYTRYFNYPKHSRIKTLEDLPELGIKTFFCSDVCASYRNKVYREMGGFVDKTIFNEDMIMAAGMIRANYKVAYAANAKVIHSHKYTYVQQFTRNFDLGVSHNQYAEVLHGVKSESEGIKLVRKTMQYLIQKKKYYLIPDLIISSAFKFIGYQMGLRYDLLPRNIILRCSMNKSYWK</sequence>
<comment type="caution">
    <text evidence="2">The sequence shown here is derived from an EMBL/GenBank/DDBJ whole genome shotgun (WGS) entry which is preliminary data.</text>
</comment>
<dbReference type="EMBL" id="JACEGA010000001">
    <property type="protein sequence ID" value="MBB2183748.1"/>
    <property type="molecule type" value="Genomic_DNA"/>
</dbReference>
<dbReference type="InterPro" id="IPR029044">
    <property type="entry name" value="Nucleotide-diphossugar_trans"/>
</dbReference>
<feature type="domain" description="Glycosyltransferase 2-like" evidence="1">
    <location>
        <begin position="25"/>
        <end position="193"/>
    </location>
</feature>
<dbReference type="Proteomes" id="UP000574276">
    <property type="component" value="Unassembled WGS sequence"/>
</dbReference>
<dbReference type="SUPFAM" id="SSF53448">
    <property type="entry name" value="Nucleotide-diphospho-sugar transferases"/>
    <property type="match status" value="1"/>
</dbReference>
<keyword evidence="3" id="KW-1185">Reference proteome</keyword>
<evidence type="ECO:0000259" key="1">
    <source>
        <dbReference type="Pfam" id="PF00535"/>
    </source>
</evidence>
<dbReference type="Pfam" id="PF00535">
    <property type="entry name" value="Glycos_transf_2"/>
    <property type="match status" value="1"/>
</dbReference>
<protein>
    <submittedName>
        <fullName evidence="2">Glycosyltransferase family 2 protein</fullName>
    </submittedName>
</protein>
<dbReference type="Gene3D" id="3.90.550.10">
    <property type="entry name" value="Spore Coat Polysaccharide Biosynthesis Protein SpsA, Chain A"/>
    <property type="match status" value="1"/>
</dbReference>
<accession>A0A839K2Z1</accession>
<evidence type="ECO:0000313" key="2">
    <source>
        <dbReference type="EMBL" id="MBB2183748.1"/>
    </source>
</evidence>
<gene>
    <name evidence="2" type="ORF">H0486_12785</name>
</gene>
<reference evidence="2 3" key="1">
    <citation type="submission" date="2020-07" db="EMBL/GenBank/DDBJ databases">
        <title>Characterization and genome sequencing of isolate MD1, a novel member within the family Lachnospiraceae.</title>
        <authorList>
            <person name="Rettenmaier R."/>
            <person name="Di Bello L."/>
            <person name="Zinser C."/>
            <person name="Scheitz K."/>
            <person name="Liebl W."/>
            <person name="Zverlov V."/>
        </authorList>
    </citation>
    <scope>NUCLEOTIDE SEQUENCE [LARGE SCALE GENOMIC DNA]</scope>
    <source>
        <strain evidence="2 3">MD1</strain>
    </source>
</reference>
<dbReference type="InterPro" id="IPR001173">
    <property type="entry name" value="Glyco_trans_2-like"/>
</dbReference>
<organism evidence="2 3">
    <name type="scientific">Variimorphobacter saccharofermentans</name>
    <dbReference type="NCBI Taxonomy" id="2755051"/>
    <lineage>
        <taxon>Bacteria</taxon>
        <taxon>Bacillati</taxon>
        <taxon>Bacillota</taxon>
        <taxon>Clostridia</taxon>
        <taxon>Lachnospirales</taxon>
        <taxon>Lachnospiraceae</taxon>
        <taxon>Variimorphobacter</taxon>
    </lineage>
</organism>
<evidence type="ECO:0000313" key="3">
    <source>
        <dbReference type="Proteomes" id="UP000574276"/>
    </source>
</evidence>
<dbReference type="GO" id="GO:0016740">
    <property type="term" value="F:transferase activity"/>
    <property type="evidence" value="ECO:0007669"/>
    <property type="project" value="UniProtKB-KW"/>
</dbReference>
<dbReference type="RefSeq" id="WP_228353375.1">
    <property type="nucleotide sequence ID" value="NZ_JACEGA010000001.1"/>
</dbReference>
<keyword evidence="2" id="KW-0808">Transferase</keyword>
<proteinExistence type="predicted"/>
<dbReference type="AlphaFoldDB" id="A0A839K2Z1"/>